<evidence type="ECO:0000313" key="3">
    <source>
        <dbReference type="EMBL" id="TQL61690.1"/>
    </source>
</evidence>
<dbReference type="Proteomes" id="UP000319514">
    <property type="component" value="Unassembled WGS sequence"/>
</dbReference>
<dbReference type="GO" id="GO:0008721">
    <property type="term" value="F:D-serine ammonia-lyase activity"/>
    <property type="evidence" value="ECO:0007669"/>
    <property type="project" value="TreeGrafter"/>
</dbReference>
<evidence type="ECO:0000256" key="1">
    <source>
        <dbReference type="SAM" id="MobiDB-lite"/>
    </source>
</evidence>
<dbReference type="InterPro" id="IPR001608">
    <property type="entry name" value="Ala_racemase_N"/>
</dbReference>
<dbReference type="CDD" id="cd06813">
    <property type="entry name" value="PLPDE_III_DSD_D-TA_like_2"/>
    <property type="match status" value="1"/>
</dbReference>
<dbReference type="InterPro" id="IPR029066">
    <property type="entry name" value="PLP-binding_barrel"/>
</dbReference>
<comment type="caution">
    <text evidence="3">The sequence shown here is derived from an EMBL/GenBank/DDBJ whole genome shotgun (WGS) entry which is preliminary data.</text>
</comment>
<dbReference type="GO" id="GO:0036088">
    <property type="term" value="P:D-serine catabolic process"/>
    <property type="evidence" value="ECO:0007669"/>
    <property type="project" value="TreeGrafter"/>
</dbReference>
<feature type="domain" description="Alanine racemase N-terminal" evidence="2">
    <location>
        <begin position="25"/>
        <end position="265"/>
    </location>
</feature>
<dbReference type="PANTHER" id="PTHR28004:SF2">
    <property type="entry name" value="D-SERINE DEHYDRATASE"/>
    <property type="match status" value="1"/>
</dbReference>
<protein>
    <submittedName>
        <fullName evidence="3">D-serine deaminase-like pyridoxal phosphate-dependent protein</fullName>
    </submittedName>
</protein>
<keyword evidence="4" id="KW-1185">Reference proteome</keyword>
<dbReference type="Pfam" id="PF01168">
    <property type="entry name" value="Ala_racemase_N"/>
    <property type="match status" value="1"/>
</dbReference>
<name>A0A542ZNB5_9MICO</name>
<organism evidence="3 4">
    <name type="scientific">Oryzihumus leptocrescens</name>
    <dbReference type="NCBI Taxonomy" id="297536"/>
    <lineage>
        <taxon>Bacteria</taxon>
        <taxon>Bacillati</taxon>
        <taxon>Actinomycetota</taxon>
        <taxon>Actinomycetes</taxon>
        <taxon>Micrococcales</taxon>
        <taxon>Intrasporangiaceae</taxon>
        <taxon>Oryzihumus</taxon>
    </lineage>
</organism>
<accession>A0A542ZNB5</accession>
<dbReference type="EMBL" id="VFOQ01000001">
    <property type="protein sequence ID" value="TQL61690.1"/>
    <property type="molecule type" value="Genomic_DNA"/>
</dbReference>
<dbReference type="SUPFAM" id="SSF51419">
    <property type="entry name" value="PLP-binding barrel"/>
    <property type="match status" value="1"/>
</dbReference>
<dbReference type="PANTHER" id="PTHR28004">
    <property type="entry name" value="ZGC:162816-RELATED"/>
    <property type="match status" value="1"/>
</dbReference>
<evidence type="ECO:0000313" key="4">
    <source>
        <dbReference type="Proteomes" id="UP000319514"/>
    </source>
</evidence>
<reference evidence="3 4" key="1">
    <citation type="submission" date="2019-06" db="EMBL/GenBank/DDBJ databases">
        <title>Sequencing the genomes of 1000 actinobacteria strains.</title>
        <authorList>
            <person name="Klenk H.-P."/>
        </authorList>
    </citation>
    <scope>NUCLEOTIDE SEQUENCE [LARGE SCALE GENOMIC DNA]</scope>
    <source>
        <strain evidence="3 4">DSM 18082</strain>
    </source>
</reference>
<feature type="region of interest" description="Disordered" evidence="1">
    <location>
        <begin position="298"/>
        <end position="320"/>
    </location>
</feature>
<dbReference type="AlphaFoldDB" id="A0A542ZNB5"/>
<dbReference type="Gene3D" id="3.20.20.10">
    <property type="entry name" value="Alanine racemase"/>
    <property type="match status" value="1"/>
</dbReference>
<dbReference type="RefSeq" id="WP_141789437.1">
    <property type="nucleotide sequence ID" value="NZ_BAAAKX010000018.1"/>
</dbReference>
<dbReference type="OrthoDB" id="2445260at2"/>
<dbReference type="InterPro" id="IPR051466">
    <property type="entry name" value="D-amino_acid_metab_enzyme"/>
</dbReference>
<sequence length="392" mass="42252">MTAPASRYDEMERATSALDAPFAVVDLDAFRANAADLVRRAAGKPVRVATKSVRCRQLVDMALATPGFRGVMAYSLREALWLAGQGVGDILVAYPSVDREAIRSLRSDPVALDGVTVMVDDAAHLELLTVRPPREQADAPVRVCLDVDASLRLGPLHLGVRRSPLRTPTQVRRLAEQVAGQRSLRLVGLMFYEAQVAGLPDSSAPVRWVKRRSTRELLDRRAEVVGAVRPLAELELVNGGGTGSLHLGARDPSLTELSAGSGLFGPTLFDGYDAFRPRPAAFFTTPVVRRPAPGIATTFGGGWPASGPAGRSRLPKPWRPRGLRLTRTEGAGEVQTPLTGPTAGDLHIGDRVWWRYAKAGELCEHVGELHLVEDDRVVASVPTYRGEGQAFG</sequence>
<evidence type="ECO:0000259" key="2">
    <source>
        <dbReference type="Pfam" id="PF01168"/>
    </source>
</evidence>
<gene>
    <name evidence="3" type="ORF">FB474_3106</name>
</gene>
<proteinExistence type="predicted"/>